<dbReference type="SMART" id="SM00432">
    <property type="entry name" value="MADS"/>
    <property type="match status" value="1"/>
</dbReference>
<dbReference type="GO" id="GO:0045944">
    <property type="term" value="P:positive regulation of transcription by RNA polymerase II"/>
    <property type="evidence" value="ECO:0007669"/>
    <property type="project" value="InterPro"/>
</dbReference>
<evidence type="ECO:0000256" key="4">
    <source>
        <dbReference type="ARBA" id="ARBA00023163"/>
    </source>
</evidence>
<protein>
    <submittedName>
        <fullName evidence="8">MADS-box protein J2</fullName>
    </submittedName>
</protein>
<keyword evidence="2" id="KW-0805">Transcription regulation</keyword>
<dbReference type="InterPro" id="IPR036879">
    <property type="entry name" value="TF_MADSbox_sf"/>
</dbReference>
<dbReference type="CDD" id="cd00265">
    <property type="entry name" value="MADS_MEF2_like"/>
    <property type="match status" value="1"/>
</dbReference>
<evidence type="ECO:0000256" key="1">
    <source>
        <dbReference type="ARBA" id="ARBA00004123"/>
    </source>
</evidence>
<keyword evidence="4" id="KW-0804">Transcription</keyword>
<dbReference type="SUPFAM" id="SSF55455">
    <property type="entry name" value="SRF-like"/>
    <property type="match status" value="1"/>
</dbReference>
<dbReference type="PANTHER" id="PTHR48019">
    <property type="entry name" value="SERUM RESPONSE FACTOR HOMOLOG"/>
    <property type="match status" value="1"/>
</dbReference>
<dbReference type="InterPro" id="IPR002100">
    <property type="entry name" value="TF_MADSbox"/>
</dbReference>
<evidence type="ECO:0000313" key="9">
    <source>
        <dbReference type="Proteomes" id="UP000288805"/>
    </source>
</evidence>
<dbReference type="InterPro" id="IPR033896">
    <property type="entry name" value="MEF2-like_N"/>
</dbReference>
<evidence type="ECO:0000256" key="5">
    <source>
        <dbReference type="ARBA" id="ARBA00023242"/>
    </source>
</evidence>
<sequence length="91" mass="10745">MGRGKFQLKRIENKNNRQVTFSKRRSGMMKKAHELSILCDVDLALIIFSARGRLYEFCSGNRFRSLAWRCFLPALLFSYMAFPYNDLQRSQ</sequence>
<keyword evidence="6" id="KW-1133">Transmembrane helix</keyword>
<reference evidence="8 9" key="1">
    <citation type="journal article" date="2018" name="PLoS Genet.">
        <title>Population sequencing reveals clonal diversity and ancestral inbreeding in the grapevine cultivar Chardonnay.</title>
        <authorList>
            <person name="Roach M.J."/>
            <person name="Johnson D.L."/>
            <person name="Bohlmann J."/>
            <person name="van Vuuren H.J."/>
            <person name="Jones S.J."/>
            <person name="Pretorius I.S."/>
            <person name="Schmidt S.A."/>
            <person name="Borneman A.R."/>
        </authorList>
    </citation>
    <scope>NUCLEOTIDE SEQUENCE [LARGE SCALE GENOMIC DNA]</scope>
    <source>
        <strain evidence="9">cv. Chardonnay</strain>
        <tissue evidence="8">Leaf</tissue>
    </source>
</reference>
<evidence type="ECO:0000256" key="3">
    <source>
        <dbReference type="ARBA" id="ARBA00023125"/>
    </source>
</evidence>
<evidence type="ECO:0000259" key="7">
    <source>
        <dbReference type="PROSITE" id="PS50066"/>
    </source>
</evidence>
<dbReference type="GO" id="GO:0000977">
    <property type="term" value="F:RNA polymerase II transcription regulatory region sequence-specific DNA binding"/>
    <property type="evidence" value="ECO:0007669"/>
    <property type="project" value="InterPro"/>
</dbReference>
<comment type="caution">
    <text evidence="8">The sequence shown here is derived from an EMBL/GenBank/DDBJ whole genome shotgun (WGS) entry which is preliminary data.</text>
</comment>
<keyword evidence="6" id="KW-0812">Transmembrane</keyword>
<name>A0A438JDD9_VITVI</name>
<dbReference type="EMBL" id="QGNW01000049">
    <property type="protein sequence ID" value="RVX06972.1"/>
    <property type="molecule type" value="Genomic_DNA"/>
</dbReference>
<proteinExistence type="predicted"/>
<organism evidence="8 9">
    <name type="scientific">Vitis vinifera</name>
    <name type="common">Grape</name>
    <dbReference type="NCBI Taxonomy" id="29760"/>
    <lineage>
        <taxon>Eukaryota</taxon>
        <taxon>Viridiplantae</taxon>
        <taxon>Streptophyta</taxon>
        <taxon>Embryophyta</taxon>
        <taxon>Tracheophyta</taxon>
        <taxon>Spermatophyta</taxon>
        <taxon>Magnoliopsida</taxon>
        <taxon>eudicotyledons</taxon>
        <taxon>Gunneridae</taxon>
        <taxon>Pentapetalae</taxon>
        <taxon>rosids</taxon>
        <taxon>Vitales</taxon>
        <taxon>Vitaceae</taxon>
        <taxon>Viteae</taxon>
        <taxon>Vitis</taxon>
    </lineage>
</organism>
<keyword evidence="3" id="KW-0238">DNA-binding</keyword>
<keyword evidence="5" id="KW-0539">Nucleus</keyword>
<evidence type="ECO:0000256" key="2">
    <source>
        <dbReference type="ARBA" id="ARBA00023015"/>
    </source>
</evidence>
<dbReference type="PROSITE" id="PS00350">
    <property type="entry name" value="MADS_BOX_1"/>
    <property type="match status" value="1"/>
</dbReference>
<dbReference type="Gene3D" id="3.40.1810.10">
    <property type="entry name" value="Transcription factor, MADS-box"/>
    <property type="match status" value="1"/>
</dbReference>
<dbReference type="PROSITE" id="PS50066">
    <property type="entry name" value="MADS_BOX_2"/>
    <property type="match status" value="1"/>
</dbReference>
<keyword evidence="6" id="KW-0472">Membrane</keyword>
<dbReference type="Pfam" id="PF00319">
    <property type="entry name" value="SRF-TF"/>
    <property type="match status" value="1"/>
</dbReference>
<feature type="transmembrane region" description="Helical" evidence="6">
    <location>
        <begin position="66"/>
        <end position="84"/>
    </location>
</feature>
<dbReference type="GO" id="GO:0046983">
    <property type="term" value="F:protein dimerization activity"/>
    <property type="evidence" value="ECO:0007669"/>
    <property type="project" value="InterPro"/>
</dbReference>
<dbReference type="Proteomes" id="UP000288805">
    <property type="component" value="Unassembled WGS sequence"/>
</dbReference>
<dbReference type="InterPro" id="IPR050142">
    <property type="entry name" value="MADS-box/MEF2_TF"/>
</dbReference>
<evidence type="ECO:0000256" key="6">
    <source>
        <dbReference type="SAM" id="Phobius"/>
    </source>
</evidence>
<evidence type="ECO:0000313" key="8">
    <source>
        <dbReference type="EMBL" id="RVX06972.1"/>
    </source>
</evidence>
<accession>A0A438JDD9</accession>
<dbReference type="AlphaFoldDB" id="A0A438JDD9"/>
<gene>
    <name evidence="8" type="primary">J2_1</name>
    <name evidence="8" type="ORF">CK203_015123</name>
</gene>
<dbReference type="GO" id="GO:0005634">
    <property type="term" value="C:nucleus"/>
    <property type="evidence" value="ECO:0007669"/>
    <property type="project" value="UniProtKB-SubCell"/>
</dbReference>
<comment type="subcellular location">
    <subcellularLocation>
        <location evidence="1">Nucleus</location>
    </subcellularLocation>
</comment>
<feature type="domain" description="MADS-box" evidence="7">
    <location>
        <begin position="1"/>
        <end position="61"/>
    </location>
</feature>
<dbReference type="PRINTS" id="PR00404">
    <property type="entry name" value="MADSDOMAIN"/>
</dbReference>